<dbReference type="PROSITE" id="PS50968">
    <property type="entry name" value="BIOTINYL_LIPOYL"/>
    <property type="match status" value="1"/>
</dbReference>
<dbReference type="Pfam" id="PF02785">
    <property type="entry name" value="Biotin_carb_C"/>
    <property type="match status" value="1"/>
</dbReference>
<dbReference type="InterPro" id="IPR003833">
    <property type="entry name" value="CT_C_D"/>
</dbReference>
<comment type="pathway">
    <text evidence="3">Lipid metabolism; malonyl-CoA biosynthesis; malonyl-CoA from acetyl-CoA: step 1/1.</text>
</comment>
<dbReference type="InterPro" id="IPR005482">
    <property type="entry name" value="Biotin_COase_C"/>
</dbReference>
<dbReference type="InterPro" id="IPR011761">
    <property type="entry name" value="ATP-grasp"/>
</dbReference>
<dbReference type="PROSITE" id="PS00866">
    <property type="entry name" value="CPSASE_1"/>
    <property type="match status" value="1"/>
</dbReference>
<evidence type="ECO:0000259" key="14">
    <source>
        <dbReference type="PROSITE" id="PS50968"/>
    </source>
</evidence>
<protein>
    <recommendedName>
        <fullName evidence="5">Biotin carboxylase</fullName>
    </recommendedName>
    <alternativeName>
        <fullName evidence="11">Acetyl-coenzyme A carboxylase biotin carboxylase subunit A</fullName>
    </alternativeName>
</protein>
<gene>
    <name evidence="17" type="primary">uca</name>
    <name evidence="17" type="ORF">FHY67_03865</name>
</gene>
<dbReference type="InterPro" id="IPR003778">
    <property type="entry name" value="CT_A_B"/>
</dbReference>
<comment type="catalytic activity">
    <reaction evidence="12">
        <text>N(6)-biotinyl-L-lysyl-[protein] + hydrogencarbonate + ATP = N(6)-carboxybiotinyl-L-lysyl-[protein] + ADP + phosphate + H(+)</text>
        <dbReference type="Rhea" id="RHEA:13501"/>
        <dbReference type="Rhea" id="RHEA-COMP:10505"/>
        <dbReference type="Rhea" id="RHEA-COMP:10506"/>
        <dbReference type="ChEBI" id="CHEBI:15378"/>
        <dbReference type="ChEBI" id="CHEBI:17544"/>
        <dbReference type="ChEBI" id="CHEBI:30616"/>
        <dbReference type="ChEBI" id="CHEBI:43474"/>
        <dbReference type="ChEBI" id="CHEBI:83144"/>
        <dbReference type="ChEBI" id="CHEBI:83145"/>
        <dbReference type="ChEBI" id="CHEBI:456216"/>
        <dbReference type="EC" id="6.3.4.14"/>
    </reaction>
</comment>
<dbReference type="InterPro" id="IPR011054">
    <property type="entry name" value="Rudment_hybrid_motif"/>
</dbReference>
<dbReference type="SUPFAM" id="SSF52440">
    <property type="entry name" value="PreATP-grasp domain"/>
    <property type="match status" value="1"/>
</dbReference>
<evidence type="ECO:0000256" key="13">
    <source>
        <dbReference type="PROSITE-ProRule" id="PRU00409"/>
    </source>
</evidence>
<dbReference type="InterPro" id="IPR011053">
    <property type="entry name" value="Single_hybrid_motif"/>
</dbReference>
<evidence type="ECO:0000256" key="8">
    <source>
        <dbReference type="ARBA" id="ARBA00022801"/>
    </source>
</evidence>
<dbReference type="CDD" id="cd06850">
    <property type="entry name" value="biotinyl_domain"/>
    <property type="match status" value="1"/>
</dbReference>
<dbReference type="Gene3D" id="2.40.100.10">
    <property type="entry name" value="Cyclophilin-like"/>
    <property type="match status" value="2"/>
</dbReference>
<evidence type="ECO:0000256" key="7">
    <source>
        <dbReference type="ARBA" id="ARBA00022741"/>
    </source>
</evidence>
<dbReference type="Proteomes" id="UP000314285">
    <property type="component" value="Unassembled WGS sequence"/>
</dbReference>
<evidence type="ECO:0000256" key="10">
    <source>
        <dbReference type="ARBA" id="ARBA00023267"/>
    </source>
</evidence>
<dbReference type="RefSeq" id="WP_005025115.1">
    <property type="nucleotide sequence ID" value="NZ_CP027365.1"/>
</dbReference>
<reference evidence="17 18" key="1">
    <citation type="submission" date="2019-06" db="EMBL/GenBank/DDBJ databases">
        <title>Genome of Acinetobacter radioresistens APH1, a phenol degrading strain.</title>
        <authorList>
            <person name="Liu Y."/>
        </authorList>
    </citation>
    <scope>NUCLEOTIDE SEQUENCE [LARGE SCALE GENOMIC DNA]</scope>
    <source>
        <strain evidence="17 18">APH1</strain>
    </source>
</reference>
<feature type="domain" description="Lipoyl-binding" evidence="14">
    <location>
        <begin position="1120"/>
        <end position="1198"/>
    </location>
</feature>
<evidence type="ECO:0000259" key="16">
    <source>
        <dbReference type="PROSITE" id="PS50979"/>
    </source>
</evidence>
<keyword evidence="7 13" id="KW-0547">Nucleotide-binding</keyword>
<dbReference type="Gene3D" id="3.30.1360.40">
    <property type="match status" value="1"/>
</dbReference>
<dbReference type="Pfam" id="PF00289">
    <property type="entry name" value="Biotin_carb_N"/>
    <property type="match status" value="1"/>
</dbReference>
<dbReference type="PANTHER" id="PTHR18866">
    <property type="entry name" value="CARBOXYLASE:PYRUVATE/ACETYL-COA/PROPIONYL-COA CARBOXYLASE"/>
    <property type="match status" value="1"/>
</dbReference>
<dbReference type="InterPro" id="IPR050856">
    <property type="entry name" value="Biotin_carboxylase_complex"/>
</dbReference>
<evidence type="ECO:0000259" key="15">
    <source>
        <dbReference type="PROSITE" id="PS50975"/>
    </source>
</evidence>
<keyword evidence="8" id="KW-0378">Hydrolase</keyword>
<comment type="subunit">
    <text evidence="4">Acetyl-CoA carboxylase is a heterohexamer of biotin carboxyl carrier protein, biotin carboxylase and the two subunits of carboxyl transferase in a 2:2 complex.</text>
</comment>
<dbReference type="InterPro" id="IPR011764">
    <property type="entry name" value="Biotin_carboxylation_dom"/>
</dbReference>
<proteinExistence type="predicted"/>
<dbReference type="SMART" id="SM00878">
    <property type="entry name" value="Biotin_carb_C"/>
    <property type="match status" value="1"/>
</dbReference>
<dbReference type="Pfam" id="PF02682">
    <property type="entry name" value="CT_C_D"/>
    <property type="match status" value="1"/>
</dbReference>
<comment type="function">
    <text evidence="2">This protein is a component of the acetyl coenzyme A carboxylase complex; first, biotin carboxylase catalyzes the carboxylation of the carrier protein and then the transcarboxylase transfers the carboxyl group to form malonyl-CoA.</text>
</comment>
<dbReference type="Gene3D" id="3.30.470.20">
    <property type="entry name" value="ATP-grasp fold, B domain"/>
    <property type="match status" value="1"/>
</dbReference>
<keyword evidence="9 13" id="KW-0067">ATP-binding</keyword>
<evidence type="ECO:0000256" key="1">
    <source>
        <dbReference type="ARBA" id="ARBA00001953"/>
    </source>
</evidence>
<evidence type="ECO:0000256" key="2">
    <source>
        <dbReference type="ARBA" id="ARBA00003761"/>
    </source>
</evidence>
<name>A0A8H2K5F7_ACIRA</name>
<dbReference type="Pfam" id="PF02786">
    <property type="entry name" value="CPSase_L_D2"/>
    <property type="match status" value="1"/>
</dbReference>
<dbReference type="SUPFAM" id="SSF160467">
    <property type="entry name" value="PH0987 N-terminal domain-like"/>
    <property type="match status" value="1"/>
</dbReference>
<evidence type="ECO:0000313" key="17">
    <source>
        <dbReference type="EMBL" id="TNX93585.1"/>
    </source>
</evidence>
<dbReference type="PROSITE" id="PS50979">
    <property type="entry name" value="BC"/>
    <property type="match status" value="1"/>
</dbReference>
<feature type="domain" description="Biotin carboxylation" evidence="16">
    <location>
        <begin position="1"/>
        <end position="443"/>
    </location>
</feature>
<evidence type="ECO:0000256" key="4">
    <source>
        <dbReference type="ARBA" id="ARBA00011750"/>
    </source>
</evidence>
<comment type="cofactor">
    <cofactor evidence="1">
        <name>biotin</name>
        <dbReference type="ChEBI" id="CHEBI:57586"/>
    </cofactor>
</comment>
<dbReference type="NCBIfam" id="TIGR00724">
    <property type="entry name" value="urea_amlyse_rel"/>
    <property type="match status" value="1"/>
</dbReference>
<evidence type="ECO:0000256" key="12">
    <source>
        <dbReference type="ARBA" id="ARBA00048600"/>
    </source>
</evidence>
<dbReference type="PANTHER" id="PTHR18866:SF128">
    <property type="entry name" value="UREA AMIDOLYASE"/>
    <property type="match status" value="1"/>
</dbReference>
<dbReference type="InterPro" id="IPR005479">
    <property type="entry name" value="CPAse_ATP-bd"/>
</dbReference>
<keyword evidence="10" id="KW-0092">Biotin</keyword>
<comment type="caution">
    <text evidence="17">The sequence shown here is derived from an EMBL/GenBank/DDBJ whole genome shotgun (WGS) entry which is preliminary data.</text>
</comment>
<dbReference type="GO" id="GO:0046872">
    <property type="term" value="F:metal ion binding"/>
    <property type="evidence" value="ECO:0007669"/>
    <property type="project" value="InterPro"/>
</dbReference>
<dbReference type="NCBIfam" id="TIGR02712">
    <property type="entry name" value="urea_carbox"/>
    <property type="match status" value="1"/>
</dbReference>
<dbReference type="SMART" id="SM00797">
    <property type="entry name" value="AHS2"/>
    <property type="match status" value="1"/>
</dbReference>
<dbReference type="Pfam" id="PF00364">
    <property type="entry name" value="Biotin_lipoyl"/>
    <property type="match status" value="1"/>
</dbReference>
<dbReference type="PROSITE" id="PS00867">
    <property type="entry name" value="CPSASE_2"/>
    <property type="match status" value="1"/>
</dbReference>
<dbReference type="GO" id="GO:0016787">
    <property type="term" value="F:hydrolase activity"/>
    <property type="evidence" value="ECO:0007669"/>
    <property type="project" value="UniProtKB-KW"/>
</dbReference>
<dbReference type="Pfam" id="PF02626">
    <property type="entry name" value="CT_A_B"/>
    <property type="match status" value="1"/>
</dbReference>
<dbReference type="InterPro" id="IPR014084">
    <property type="entry name" value="Urea_COase"/>
</dbReference>
<evidence type="ECO:0000313" key="18">
    <source>
        <dbReference type="Proteomes" id="UP000314285"/>
    </source>
</evidence>
<dbReference type="InterPro" id="IPR000089">
    <property type="entry name" value="Biotin_lipoyl"/>
</dbReference>
<evidence type="ECO:0000256" key="5">
    <source>
        <dbReference type="ARBA" id="ARBA00017242"/>
    </source>
</evidence>
<evidence type="ECO:0000256" key="9">
    <source>
        <dbReference type="ARBA" id="ARBA00022840"/>
    </source>
</evidence>
<accession>A0A8H2K5F7</accession>
<dbReference type="Gene3D" id="2.40.50.100">
    <property type="match status" value="1"/>
</dbReference>
<dbReference type="SUPFAM" id="SSF56059">
    <property type="entry name" value="Glutathione synthetase ATP-binding domain-like"/>
    <property type="match status" value="1"/>
</dbReference>
<evidence type="ECO:0000256" key="11">
    <source>
        <dbReference type="ARBA" id="ARBA00033786"/>
    </source>
</evidence>
<feature type="domain" description="ATP-grasp" evidence="15">
    <location>
        <begin position="120"/>
        <end position="317"/>
    </location>
</feature>
<dbReference type="FunFam" id="3.40.50.20:FF:000010">
    <property type="entry name" value="Propionyl-CoA carboxylase subunit alpha"/>
    <property type="match status" value="1"/>
</dbReference>
<dbReference type="SUPFAM" id="SSF51230">
    <property type="entry name" value="Single hybrid motif"/>
    <property type="match status" value="1"/>
</dbReference>
<organism evidence="17 18">
    <name type="scientific">Acinetobacter radioresistens</name>
    <dbReference type="NCBI Taxonomy" id="40216"/>
    <lineage>
        <taxon>Bacteria</taxon>
        <taxon>Pseudomonadati</taxon>
        <taxon>Pseudomonadota</taxon>
        <taxon>Gammaproteobacteria</taxon>
        <taxon>Moraxellales</taxon>
        <taxon>Moraxellaceae</taxon>
        <taxon>Acinetobacter</taxon>
    </lineage>
</organism>
<dbReference type="GO" id="GO:0004075">
    <property type="term" value="F:biotin carboxylase activity"/>
    <property type="evidence" value="ECO:0007669"/>
    <property type="project" value="UniProtKB-EC"/>
</dbReference>
<dbReference type="InterPro" id="IPR016185">
    <property type="entry name" value="PreATP-grasp_dom_sf"/>
</dbReference>
<dbReference type="InterPro" id="IPR029000">
    <property type="entry name" value="Cyclophilin-like_dom_sf"/>
</dbReference>
<dbReference type="EMBL" id="VFBM01000002">
    <property type="protein sequence ID" value="TNX93585.1"/>
    <property type="molecule type" value="Genomic_DNA"/>
</dbReference>
<keyword evidence="6 17" id="KW-0436">Ligase</keyword>
<sequence length="1201" mass="132561">MFNKVLIANRGAIACRVIRTLKKLGIQSVAVYSEADRDSLHVTLADEAVFIGDAPASQSYLNVDKILEVAKQTGAEAIHPGYGFLSENAEFCNLCEAQGIVFLGPNAEQMKAFGLKHTARELAIQANVPLLPGSQLLADEAEALLEAERIGYPVMLKSTAGGGGIGMRLVWNAEELKDAYATVSYLAQANFKDAGLYLEKFVQNARHIEVQIFGDGHGLVLALGERDCSVQRRNQKVIEETPAPHLNDEQRAYIQNVAIQLMQSVNYRSAGTVEFVMDTDTQEFYFLEVNTRLQVEHGVTEQVFSVDLVEWMVTLGSGDWTPPTAQLDSKGHSIQVRLYAEDPIKNFQPSAGLLTHVEFDANARNETWVETGSNVSSFYDPMIAKIIVTADDRDSAIQAMTDTLAKTSVAGIETNLEYLQNIIDCDVFKAGTQTTRFLNTFEWKTQKIEVLQAGIQTAVQDVTGRLGYWDVGVPPSGAIDPLSLNVANQLLGNAPNTAGLECTLQGPSLKFHCDSQIVLAGGDMPSTLDGVTVPMWQTVNVRKGQVLKCGKIATGCRTYIGINGGLNVPEYLGSQATFTLGQFGGHAGRNLLIGDMLPITAFTSSDGKALSQDQIPTFSNSWEIAVMYGPHGAPDFFTKNDIDTFFANEFEIHFNSSRTGIRLIGPKPEWARQDGGEAGLHPSNIHDNAYAIGAIDFTGDMPIILGPDGPSLGGFVCPAVVINSELWKLGQLKAGDKVKFVPVSYTQAKVLNEKYHAQLVSTDTQIVTFNESFYPEISTLKTAILDTLKGQNGTPDVVYRPASNNYMLVEYGDLVLDLNLRFRIHALMQWVKEQNIQGIIDLTPGIRSLQIHFDSTKLDQIDLLHMLQVAEEQLPDVTEMQVPSRTVYLPLAWEDSQTQLATERYMQTVRPDAPWCPDNIEFIRRINGLKDKQAVKDVVYNASYLVMGLGDVYLGAPVATPLDPRQRLVTTKYNPARTWTPENAVGIGGAYMCVYGMEGPGGYQFVGRTSQMWSRYRKNPDFEQDMPWLLRFFDQIKFYEVSESELMHMREDFKAGRLKLRIEEGVLNLKEYNEFLTENQESISAFKAVQQANFDAERRRWHEAGLAEYVSESLDAVDDGEGVEVPEGGCAVESHMPGSIWKIECQSGDIVEEGATLAVIEAMKIEIPIIAPERMRVDAVTIEKGQTVKTGQVLFTLAPVA</sequence>
<dbReference type="SMART" id="SM00796">
    <property type="entry name" value="AHS1"/>
    <property type="match status" value="1"/>
</dbReference>
<dbReference type="AlphaFoldDB" id="A0A8H2K5F7"/>
<dbReference type="InterPro" id="IPR005481">
    <property type="entry name" value="BC-like_N"/>
</dbReference>
<dbReference type="SUPFAM" id="SSF51246">
    <property type="entry name" value="Rudiment single hybrid motif"/>
    <property type="match status" value="1"/>
</dbReference>
<dbReference type="GO" id="GO:0005524">
    <property type="term" value="F:ATP binding"/>
    <property type="evidence" value="ECO:0007669"/>
    <property type="project" value="UniProtKB-UniRule"/>
</dbReference>
<dbReference type="SUPFAM" id="SSF50891">
    <property type="entry name" value="Cyclophilin-like"/>
    <property type="match status" value="2"/>
</dbReference>
<dbReference type="PROSITE" id="PS50975">
    <property type="entry name" value="ATP_GRASP"/>
    <property type="match status" value="1"/>
</dbReference>
<evidence type="ECO:0000256" key="6">
    <source>
        <dbReference type="ARBA" id="ARBA00022598"/>
    </source>
</evidence>
<evidence type="ECO:0000256" key="3">
    <source>
        <dbReference type="ARBA" id="ARBA00004956"/>
    </source>
</evidence>